<proteinExistence type="predicted"/>
<dbReference type="AlphaFoldDB" id="A0A8K0GTL6"/>
<evidence type="ECO:0000313" key="2">
    <source>
        <dbReference type="Proteomes" id="UP000796880"/>
    </source>
</evidence>
<gene>
    <name evidence="1" type="ORF">FNV43_RR19774</name>
</gene>
<sequence>MVKDNRLHVFFHWQPPPVGVVKINCDGAGGIVGHDWTGQVVGNRCVLLMGNDVLTVQGQAVYHASVTARRMGFDHRRDGLPNAA</sequence>
<evidence type="ECO:0000313" key="1">
    <source>
        <dbReference type="EMBL" id="KAF3437021.1"/>
    </source>
</evidence>
<protein>
    <submittedName>
        <fullName evidence="1">Uncharacterized protein</fullName>
    </submittedName>
</protein>
<dbReference type="EMBL" id="VOIH02000009">
    <property type="protein sequence ID" value="KAF3437021.1"/>
    <property type="molecule type" value="Genomic_DNA"/>
</dbReference>
<dbReference type="OrthoDB" id="1166575at2759"/>
<name>A0A8K0GTL6_9ROSA</name>
<accession>A0A8K0GTL6</accession>
<keyword evidence="2" id="KW-1185">Reference proteome</keyword>
<comment type="caution">
    <text evidence="1">The sequence shown here is derived from an EMBL/GenBank/DDBJ whole genome shotgun (WGS) entry which is preliminary data.</text>
</comment>
<organism evidence="1 2">
    <name type="scientific">Rhamnella rubrinervis</name>
    <dbReference type="NCBI Taxonomy" id="2594499"/>
    <lineage>
        <taxon>Eukaryota</taxon>
        <taxon>Viridiplantae</taxon>
        <taxon>Streptophyta</taxon>
        <taxon>Embryophyta</taxon>
        <taxon>Tracheophyta</taxon>
        <taxon>Spermatophyta</taxon>
        <taxon>Magnoliopsida</taxon>
        <taxon>eudicotyledons</taxon>
        <taxon>Gunneridae</taxon>
        <taxon>Pentapetalae</taxon>
        <taxon>rosids</taxon>
        <taxon>fabids</taxon>
        <taxon>Rosales</taxon>
        <taxon>Rhamnaceae</taxon>
        <taxon>rhamnoid group</taxon>
        <taxon>Rhamneae</taxon>
        <taxon>Rhamnella</taxon>
    </lineage>
</organism>
<reference evidence="1" key="1">
    <citation type="submission" date="2020-03" db="EMBL/GenBank/DDBJ databases">
        <title>A high-quality chromosome-level genome assembly of a woody plant with both climbing and erect habits, Rhamnella rubrinervis.</title>
        <authorList>
            <person name="Lu Z."/>
            <person name="Yang Y."/>
            <person name="Zhu X."/>
            <person name="Sun Y."/>
        </authorList>
    </citation>
    <scope>NUCLEOTIDE SEQUENCE</scope>
    <source>
        <strain evidence="1">BYM</strain>
        <tissue evidence="1">Leaf</tissue>
    </source>
</reference>
<dbReference type="Proteomes" id="UP000796880">
    <property type="component" value="Unassembled WGS sequence"/>
</dbReference>